<dbReference type="OrthoDB" id="9766423at2"/>
<evidence type="ECO:0000256" key="1">
    <source>
        <dbReference type="ARBA" id="ARBA00002274"/>
    </source>
</evidence>
<evidence type="ECO:0000256" key="2">
    <source>
        <dbReference type="ARBA" id="ARBA00004870"/>
    </source>
</evidence>
<dbReference type="InterPro" id="IPR027417">
    <property type="entry name" value="P-loop_NTPase"/>
</dbReference>
<dbReference type="EMBL" id="PQVF01000015">
    <property type="protein sequence ID" value="POY35035.1"/>
    <property type="molecule type" value="Genomic_DNA"/>
</dbReference>
<keyword evidence="10 13" id="KW-0067">ATP-binding</keyword>
<dbReference type="GO" id="GO:0009244">
    <property type="term" value="P:lipopolysaccharide core region biosynthetic process"/>
    <property type="evidence" value="ECO:0007669"/>
    <property type="project" value="TreeGrafter"/>
</dbReference>
<reference evidence="14 15" key="1">
    <citation type="submission" date="2018-01" db="EMBL/GenBank/DDBJ databases">
        <authorList>
            <person name="Gaut B.S."/>
            <person name="Morton B.R."/>
            <person name="Clegg M.T."/>
            <person name="Duvall M.R."/>
        </authorList>
    </citation>
    <scope>NUCLEOTIDE SEQUENCE [LARGE SCALE GENOMIC DNA]</scope>
    <source>
        <strain evidence="14 15">HR-AV</strain>
    </source>
</reference>
<comment type="pathway">
    <text evidence="2 13">Glycolipid biosynthesis; lipid IV(A) biosynthesis; lipid IV(A) from (3R)-3-hydroxytetradecanoyl-[acyl-carrier-protein] and UDP-N-acetyl-alpha-D-glucosamine: step 6/6.</text>
</comment>
<evidence type="ECO:0000256" key="11">
    <source>
        <dbReference type="ARBA" id="ARBA00023098"/>
    </source>
</evidence>
<accession>A0A2S4ZXJ2</accession>
<dbReference type="RefSeq" id="WP_103790447.1">
    <property type="nucleotide sequence ID" value="NZ_PQVF01000015.1"/>
</dbReference>
<evidence type="ECO:0000256" key="4">
    <source>
        <dbReference type="ARBA" id="ARBA00016436"/>
    </source>
</evidence>
<gene>
    <name evidence="13 14" type="primary">lpxK</name>
    <name evidence="14" type="ORF">C3K47_17410</name>
</gene>
<dbReference type="PANTHER" id="PTHR42724:SF1">
    <property type="entry name" value="TETRAACYLDISACCHARIDE 4'-KINASE, MITOCHONDRIAL-RELATED"/>
    <property type="match status" value="1"/>
</dbReference>
<evidence type="ECO:0000256" key="10">
    <source>
        <dbReference type="ARBA" id="ARBA00022840"/>
    </source>
</evidence>
<evidence type="ECO:0000313" key="15">
    <source>
        <dbReference type="Proteomes" id="UP000236893"/>
    </source>
</evidence>
<evidence type="ECO:0000256" key="8">
    <source>
        <dbReference type="ARBA" id="ARBA00022741"/>
    </source>
</evidence>
<comment type="function">
    <text evidence="1 13">Transfers the gamma-phosphate of ATP to the 4'-position of a tetraacyldisaccharide 1-phosphate intermediate (termed DS-1-P) to form tetraacyldisaccharide 1,4'-bis-phosphate (lipid IVA).</text>
</comment>
<evidence type="ECO:0000256" key="7">
    <source>
        <dbReference type="ARBA" id="ARBA00022679"/>
    </source>
</evidence>
<comment type="caution">
    <text evidence="14">The sequence shown here is derived from an EMBL/GenBank/DDBJ whole genome shotgun (WGS) entry which is preliminary data.</text>
</comment>
<sequence length="350" mass="39952">MSVFRLVLLPFSLVYGSIVKLRNFFYNKGVLKAHEFDLPIIAVGNLEVGGAGKTPMIEYLIRLIGNSKKIATISRGYGRKTKGLIIADQDSSAAEIGDEPMQFNRKFPEVTVIASENRVKAIHQVEEEQQVILLDDAFQHRKVKAGLTILLLDYNRIGERSFLLPAGNMRESKKEMKRADLVVVTKAPKIFSPLDQRVVEAHIKPYFDKDIYYSYISYGELELLNKNEAFEPFTLQDISRKTEVILLTGIAKTQPLVDFLELRTKKITHLKYGDHYKFGQKDIQKLAETYNSGLSTQKVIITTEKDAMRLMDAELVDEVSKLPVHYIPIKAEICDRFKEEFDKKILNYVG</sequence>
<evidence type="ECO:0000256" key="13">
    <source>
        <dbReference type="HAMAP-Rule" id="MF_00409"/>
    </source>
</evidence>
<keyword evidence="11 13" id="KW-0443">Lipid metabolism</keyword>
<dbReference type="GO" id="GO:0005524">
    <property type="term" value="F:ATP binding"/>
    <property type="evidence" value="ECO:0007669"/>
    <property type="project" value="UniProtKB-UniRule"/>
</dbReference>
<comment type="catalytic activity">
    <reaction evidence="13">
        <text>a lipid A disaccharide + ATP = a lipid IVA + ADP + H(+)</text>
        <dbReference type="Rhea" id="RHEA:67840"/>
        <dbReference type="ChEBI" id="CHEBI:15378"/>
        <dbReference type="ChEBI" id="CHEBI:30616"/>
        <dbReference type="ChEBI" id="CHEBI:176343"/>
        <dbReference type="ChEBI" id="CHEBI:176425"/>
        <dbReference type="ChEBI" id="CHEBI:456216"/>
        <dbReference type="EC" id="2.7.1.130"/>
    </reaction>
</comment>
<dbReference type="AlphaFoldDB" id="A0A2S4ZXJ2"/>
<keyword evidence="8 13" id="KW-0547">Nucleotide-binding</keyword>
<evidence type="ECO:0000256" key="12">
    <source>
        <dbReference type="ARBA" id="ARBA00029757"/>
    </source>
</evidence>
<comment type="similarity">
    <text evidence="13">Belongs to the LpxK family.</text>
</comment>
<evidence type="ECO:0000256" key="5">
    <source>
        <dbReference type="ARBA" id="ARBA00022516"/>
    </source>
</evidence>
<dbReference type="HAMAP" id="MF_00409">
    <property type="entry name" value="LpxK"/>
    <property type="match status" value="1"/>
</dbReference>
<dbReference type="InterPro" id="IPR003758">
    <property type="entry name" value="LpxK"/>
</dbReference>
<proteinExistence type="inferred from homology"/>
<dbReference type="EC" id="2.7.1.130" evidence="3 13"/>
<dbReference type="UniPathway" id="UPA00359">
    <property type="reaction ID" value="UER00482"/>
</dbReference>
<keyword evidence="15" id="KW-1185">Reference proteome</keyword>
<protein>
    <recommendedName>
        <fullName evidence="4 13">Tetraacyldisaccharide 4'-kinase</fullName>
        <ecNumber evidence="3 13">2.7.1.130</ecNumber>
    </recommendedName>
    <alternativeName>
        <fullName evidence="12 13">Lipid A 4'-kinase</fullName>
    </alternativeName>
</protein>
<evidence type="ECO:0000256" key="6">
    <source>
        <dbReference type="ARBA" id="ARBA00022556"/>
    </source>
</evidence>
<keyword evidence="9 13" id="KW-0418">Kinase</keyword>
<keyword evidence="6 13" id="KW-0441">Lipid A biosynthesis</keyword>
<dbReference type="GO" id="GO:0009029">
    <property type="term" value="F:lipid-A 4'-kinase activity"/>
    <property type="evidence" value="ECO:0007669"/>
    <property type="project" value="UniProtKB-UniRule"/>
</dbReference>
<name>A0A2S4ZXJ2_9SPHI</name>
<dbReference type="NCBIfam" id="TIGR00682">
    <property type="entry name" value="lpxK"/>
    <property type="match status" value="1"/>
</dbReference>
<dbReference type="Proteomes" id="UP000236893">
    <property type="component" value="Unassembled WGS sequence"/>
</dbReference>
<dbReference type="SUPFAM" id="SSF52540">
    <property type="entry name" value="P-loop containing nucleoside triphosphate hydrolases"/>
    <property type="match status" value="1"/>
</dbReference>
<organism evidence="14 15">
    <name type="scientific">Solitalea longa</name>
    <dbReference type="NCBI Taxonomy" id="2079460"/>
    <lineage>
        <taxon>Bacteria</taxon>
        <taxon>Pseudomonadati</taxon>
        <taxon>Bacteroidota</taxon>
        <taxon>Sphingobacteriia</taxon>
        <taxon>Sphingobacteriales</taxon>
        <taxon>Sphingobacteriaceae</taxon>
        <taxon>Solitalea</taxon>
    </lineage>
</organism>
<dbReference type="GO" id="GO:0005886">
    <property type="term" value="C:plasma membrane"/>
    <property type="evidence" value="ECO:0007669"/>
    <property type="project" value="TreeGrafter"/>
</dbReference>
<evidence type="ECO:0000313" key="14">
    <source>
        <dbReference type="EMBL" id="POY35035.1"/>
    </source>
</evidence>
<keyword evidence="5 13" id="KW-0444">Lipid biosynthesis</keyword>
<feature type="binding site" evidence="13">
    <location>
        <begin position="47"/>
        <end position="54"/>
    </location>
    <ligand>
        <name>ATP</name>
        <dbReference type="ChEBI" id="CHEBI:30616"/>
    </ligand>
</feature>
<evidence type="ECO:0000256" key="9">
    <source>
        <dbReference type="ARBA" id="ARBA00022777"/>
    </source>
</evidence>
<evidence type="ECO:0000256" key="3">
    <source>
        <dbReference type="ARBA" id="ARBA00012071"/>
    </source>
</evidence>
<keyword evidence="7 13" id="KW-0808">Transferase</keyword>
<dbReference type="Pfam" id="PF02606">
    <property type="entry name" value="LpxK"/>
    <property type="match status" value="1"/>
</dbReference>
<dbReference type="GO" id="GO:0009245">
    <property type="term" value="P:lipid A biosynthetic process"/>
    <property type="evidence" value="ECO:0007669"/>
    <property type="project" value="UniProtKB-UniRule"/>
</dbReference>
<dbReference type="PANTHER" id="PTHR42724">
    <property type="entry name" value="TETRAACYLDISACCHARIDE 4'-KINASE"/>
    <property type="match status" value="1"/>
</dbReference>